<dbReference type="InterPro" id="IPR001845">
    <property type="entry name" value="HTH_ArsR_DNA-bd_dom"/>
</dbReference>
<dbReference type="PANTHER" id="PTHR43132:SF6">
    <property type="entry name" value="HTH-TYPE TRANSCRIPTIONAL REPRESSOR CZRA"/>
    <property type="match status" value="1"/>
</dbReference>
<dbReference type="NCBIfam" id="NF033788">
    <property type="entry name" value="HTH_metalloreg"/>
    <property type="match status" value="1"/>
</dbReference>
<protein>
    <submittedName>
        <fullName evidence="5">Transcriptional regulator</fullName>
    </submittedName>
</protein>
<dbReference type="Gene3D" id="1.10.10.10">
    <property type="entry name" value="Winged helix-like DNA-binding domain superfamily/Winged helix DNA-binding domain"/>
    <property type="match status" value="1"/>
</dbReference>
<keyword evidence="1" id="KW-0805">Transcription regulation</keyword>
<evidence type="ECO:0000313" key="6">
    <source>
        <dbReference type="Proteomes" id="UP000238322"/>
    </source>
</evidence>
<reference evidence="5 6" key="1">
    <citation type="submission" date="2018-02" db="EMBL/GenBank/DDBJ databases">
        <title>Comparative genomes isolates from brazilian mangrove.</title>
        <authorList>
            <person name="Araujo J.E."/>
            <person name="Taketani R.G."/>
            <person name="Silva M.C.P."/>
            <person name="Loureco M.V."/>
            <person name="Andreote F.D."/>
        </authorList>
    </citation>
    <scope>NUCLEOTIDE SEQUENCE [LARGE SCALE GENOMIC DNA]</scope>
    <source>
        <strain evidence="5 6">Hex-1 MGV</strain>
    </source>
</reference>
<accession>A0A2S8FCG2</accession>
<dbReference type="InterPro" id="IPR011991">
    <property type="entry name" value="ArsR-like_HTH"/>
</dbReference>
<comment type="caution">
    <text evidence="5">The sequence shown here is derived from an EMBL/GenBank/DDBJ whole genome shotgun (WGS) entry which is preliminary data.</text>
</comment>
<dbReference type="SMART" id="SM00418">
    <property type="entry name" value="HTH_ARSR"/>
    <property type="match status" value="1"/>
</dbReference>
<name>A0A2S8FCG2_9BACT</name>
<dbReference type="PANTHER" id="PTHR43132">
    <property type="entry name" value="ARSENICAL RESISTANCE OPERON REPRESSOR ARSR-RELATED"/>
    <property type="match status" value="1"/>
</dbReference>
<dbReference type="SUPFAM" id="SSF46785">
    <property type="entry name" value="Winged helix' DNA-binding domain"/>
    <property type="match status" value="1"/>
</dbReference>
<dbReference type="InterPro" id="IPR051011">
    <property type="entry name" value="Metal_resp_trans_reg"/>
</dbReference>
<evidence type="ECO:0000256" key="2">
    <source>
        <dbReference type="ARBA" id="ARBA00023125"/>
    </source>
</evidence>
<evidence type="ECO:0000313" key="5">
    <source>
        <dbReference type="EMBL" id="PQO29856.1"/>
    </source>
</evidence>
<gene>
    <name evidence="5" type="ORF">C5Y83_25035</name>
</gene>
<keyword evidence="2" id="KW-0238">DNA-binding</keyword>
<dbReference type="Pfam" id="PF01022">
    <property type="entry name" value="HTH_5"/>
    <property type="match status" value="1"/>
</dbReference>
<dbReference type="InterPro" id="IPR036390">
    <property type="entry name" value="WH_DNA-bd_sf"/>
</dbReference>
<evidence type="ECO:0000256" key="3">
    <source>
        <dbReference type="ARBA" id="ARBA00023163"/>
    </source>
</evidence>
<dbReference type="CDD" id="cd00090">
    <property type="entry name" value="HTH_ARSR"/>
    <property type="match status" value="1"/>
</dbReference>
<feature type="domain" description="HTH arsR-type" evidence="4">
    <location>
        <begin position="42"/>
        <end position="137"/>
    </location>
</feature>
<dbReference type="InterPro" id="IPR036388">
    <property type="entry name" value="WH-like_DNA-bd_sf"/>
</dbReference>
<dbReference type="Proteomes" id="UP000238322">
    <property type="component" value="Unassembled WGS sequence"/>
</dbReference>
<dbReference type="EMBL" id="PUHY01000015">
    <property type="protein sequence ID" value="PQO29856.1"/>
    <property type="molecule type" value="Genomic_DNA"/>
</dbReference>
<proteinExistence type="predicted"/>
<organism evidence="5 6">
    <name type="scientific">Blastopirellula marina</name>
    <dbReference type="NCBI Taxonomy" id="124"/>
    <lineage>
        <taxon>Bacteria</taxon>
        <taxon>Pseudomonadati</taxon>
        <taxon>Planctomycetota</taxon>
        <taxon>Planctomycetia</taxon>
        <taxon>Pirellulales</taxon>
        <taxon>Pirellulaceae</taxon>
        <taxon>Blastopirellula</taxon>
    </lineage>
</organism>
<keyword evidence="3" id="KW-0804">Transcription</keyword>
<dbReference type="PRINTS" id="PR00778">
    <property type="entry name" value="HTHARSR"/>
</dbReference>
<sequence>MFLATPANGHTLSNGYYRDNDSSGHVSEPALAGKEVSPYESLNEDVARQLVQIFKLLADETRLKILSYLMQAGELNVRSLCDLLDQSQPAVSHHLALLKTCGLIESRRDGKNNFYRVMPEQFGRFAEVLFRQVPGLEEDKIDFGEASIRLEVEHESPVVAIH</sequence>
<evidence type="ECO:0000256" key="1">
    <source>
        <dbReference type="ARBA" id="ARBA00023015"/>
    </source>
</evidence>
<evidence type="ECO:0000259" key="4">
    <source>
        <dbReference type="PROSITE" id="PS50987"/>
    </source>
</evidence>
<dbReference type="PROSITE" id="PS50987">
    <property type="entry name" value="HTH_ARSR_2"/>
    <property type="match status" value="1"/>
</dbReference>
<dbReference type="GO" id="GO:0003700">
    <property type="term" value="F:DNA-binding transcription factor activity"/>
    <property type="evidence" value="ECO:0007669"/>
    <property type="project" value="InterPro"/>
</dbReference>
<dbReference type="GO" id="GO:0003677">
    <property type="term" value="F:DNA binding"/>
    <property type="evidence" value="ECO:0007669"/>
    <property type="project" value="UniProtKB-KW"/>
</dbReference>
<dbReference type="OrthoDB" id="9794330at2"/>
<dbReference type="AlphaFoldDB" id="A0A2S8FCG2"/>